<evidence type="ECO:0000313" key="1">
    <source>
        <dbReference type="EnsemblMetazoa" id="GPPI010115-PA"/>
    </source>
</evidence>
<dbReference type="EMBL" id="JXJN01004312">
    <property type="status" value="NOT_ANNOTATED_CDS"/>
    <property type="molecule type" value="Genomic_DNA"/>
</dbReference>
<dbReference type="InterPro" id="IPR053291">
    <property type="entry name" value="Ommatidial_diff-associated"/>
</dbReference>
<proteinExistence type="predicted"/>
<reference evidence="2" key="1">
    <citation type="submission" date="2015-01" db="EMBL/GenBank/DDBJ databases">
        <authorList>
            <person name="Aksoy S."/>
            <person name="Warren W."/>
            <person name="Wilson R.K."/>
        </authorList>
    </citation>
    <scope>NUCLEOTIDE SEQUENCE [LARGE SCALE GENOMIC DNA]</scope>
    <source>
        <strain evidence="2">IAEA</strain>
    </source>
</reference>
<name>A0A1B0AVL6_9MUSC</name>
<protein>
    <submittedName>
        <fullName evidence="1">Uncharacterized protein</fullName>
    </submittedName>
</protein>
<dbReference type="EnsemblMetazoa" id="GPPI010115-RA">
    <property type="protein sequence ID" value="GPPI010115-PA"/>
    <property type="gene ID" value="GPPI010115"/>
</dbReference>
<dbReference type="PANTHER" id="PTHR21579:SF20">
    <property type="entry name" value="PROTEIN TINCAR"/>
    <property type="match status" value="1"/>
</dbReference>
<accession>A0A1B0AVL6</accession>
<dbReference type="EMBL" id="JXJN01004313">
    <property type="status" value="NOT_ANNOTATED_CDS"/>
    <property type="molecule type" value="Genomic_DNA"/>
</dbReference>
<keyword evidence="2" id="KW-1185">Reference proteome</keyword>
<reference evidence="1" key="2">
    <citation type="submission" date="2020-05" db="UniProtKB">
        <authorList>
            <consortium name="EnsemblMetazoa"/>
        </authorList>
    </citation>
    <scope>IDENTIFICATION</scope>
    <source>
        <strain evidence="1">IAEA</strain>
    </source>
</reference>
<sequence length="89" mass="9653">MRVKDTSRIVGNLANDGIKLATGAKERRCSMIPHDGLEEEARGGTLRALWTHGGPTAAFVHILIAMCLLLPRLLLEARIIENGLLPQGN</sequence>
<dbReference type="PANTHER" id="PTHR21579">
    <property type="entry name" value="PROTEIN TINCAR"/>
    <property type="match status" value="1"/>
</dbReference>
<evidence type="ECO:0000313" key="2">
    <source>
        <dbReference type="Proteomes" id="UP000092460"/>
    </source>
</evidence>
<dbReference type="AlphaFoldDB" id="A0A1B0AVL6"/>
<dbReference type="Proteomes" id="UP000092460">
    <property type="component" value="Unassembled WGS sequence"/>
</dbReference>
<organism evidence="1 2">
    <name type="scientific">Glossina palpalis gambiensis</name>
    <dbReference type="NCBI Taxonomy" id="67801"/>
    <lineage>
        <taxon>Eukaryota</taxon>
        <taxon>Metazoa</taxon>
        <taxon>Ecdysozoa</taxon>
        <taxon>Arthropoda</taxon>
        <taxon>Hexapoda</taxon>
        <taxon>Insecta</taxon>
        <taxon>Pterygota</taxon>
        <taxon>Neoptera</taxon>
        <taxon>Endopterygota</taxon>
        <taxon>Diptera</taxon>
        <taxon>Brachycera</taxon>
        <taxon>Muscomorpha</taxon>
        <taxon>Hippoboscoidea</taxon>
        <taxon>Glossinidae</taxon>
        <taxon>Glossina</taxon>
    </lineage>
</organism>
<dbReference type="VEuPathDB" id="VectorBase:GPPI010115"/>